<gene>
    <name evidence="1" type="ORF">L195_g046666</name>
</gene>
<protein>
    <submittedName>
        <fullName evidence="1">Chaperone protein dnaJ</fullName>
    </submittedName>
</protein>
<reference evidence="1 2" key="2">
    <citation type="journal article" date="2017" name="Front. Plant Sci.">
        <title>Gene Classification and Mining of Molecular Markers Useful in Red Clover (Trifolium pratense) Breeding.</title>
        <authorList>
            <person name="Istvanek J."/>
            <person name="Dluhosova J."/>
            <person name="Dluhos P."/>
            <person name="Patkova L."/>
            <person name="Nedelnik J."/>
            <person name="Repkova J."/>
        </authorList>
    </citation>
    <scope>NUCLEOTIDE SEQUENCE [LARGE SCALE GENOMIC DNA]</scope>
    <source>
        <strain evidence="2">cv. Tatra</strain>
        <tissue evidence="1">Young leaves</tissue>
    </source>
</reference>
<sequence>TGKESANAPKGCKVLEPAATPSELLVVRKVVQEENIVDNVDSISKEANCEEMAPVIPKSSIGMMRLYLLGSWRSGVAS</sequence>
<proteinExistence type="predicted"/>
<evidence type="ECO:0000313" key="2">
    <source>
        <dbReference type="Proteomes" id="UP000236291"/>
    </source>
</evidence>
<feature type="non-terminal residue" evidence="1">
    <location>
        <position position="1"/>
    </location>
</feature>
<comment type="caution">
    <text evidence="1">The sequence shown here is derived from an EMBL/GenBank/DDBJ whole genome shotgun (WGS) entry which is preliminary data.</text>
</comment>
<evidence type="ECO:0000313" key="1">
    <source>
        <dbReference type="EMBL" id="PNX90541.1"/>
    </source>
</evidence>
<dbReference type="AlphaFoldDB" id="A0A2K3MID2"/>
<dbReference type="EMBL" id="ASHM01063185">
    <property type="protein sequence ID" value="PNX90541.1"/>
    <property type="molecule type" value="Genomic_DNA"/>
</dbReference>
<accession>A0A2K3MID2</accession>
<dbReference type="Proteomes" id="UP000236291">
    <property type="component" value="Unassembled WGS sequence"/>
</dbReference>
<organism evidence="1 2">
    <name type="scientific">Trifolium pratense</name>
    <name type="common">Red clover</name>
    <dbReference type="NCBI Taxonomy" id="57577"/>
    <lineage>
        <taxon>Eukaryota</taxon>
        <taxon>Viridiplantae</taxon>
        <taxon>Streptophyta</taxon>
        <taxon>Embryophyta</taxon>
        <taxon>Tracheophyta</taxon>
        <taxon>Spermatophyta</taxon>
        <taxon>Magnoliopsida</taxon>
        <taxon>eudicotyledons</taxon>
        <taxon>Gunneridae</taxon>
        <taxon>Pentapetalae</taxon>
        <taxon>rosids</taxon>
        <taxon>fabids</taxon>
        <taxon>Fabales</taxon>
        <taxon>Fabaceae</taxon>
        <taxon>Papilionoideae</taxon>
        <taxon>50 kb inversion clade</taxon>
        <taxon>NPAAA clade</taxon>
        <taxon>Hologalegina</taxon>
        <taxon>IRL clade</taxon>
        <taxon>Trifolieae</taxon>
        <taxon>Trifolium</taxon>
    </lineage>
</organism>
<dbReference type="ExpressionAtlas" id="A0A2K3MID2">
    <property type="expression patterns" value="baseline"/>
</dbReference>
<name>A0A2K3MID2_TRIPR</name>
<reference evidence="1 2" key="1">
    <citation type="journal article" date="2014" name="Am. J. Bot.">
        <title>Genome assembly and annotation for red clover (Trifolium pratense; Fabaceae).</title>
        <authorList>
            <person name="Istvanek J."/>
            <person name="Jaros M."/>
            <person name="Krenek A."/>
            <person name="Repkova J."/>
        </authorList>
    </citation>
    <scope>NUCLEOTIDE SEQUENCE [LARGE SCALE GENOMIC DNA]</scope>
    <source>
        <strain evidence="2">cv. Tatra</strain>
        <tissue evidence="1">Young leaves</tissue>
    </source>
</reference>